<keyword evidence="2" id="KW-0812">Transmembrane</keyword>
<proteinExistence type="predicted"/>
<keyword evidence="10" id="KW-0472">Membrane</keyword>
<dbReference type="InterPro" id="IPR027094">
    <property type="entry name" value="Mitofusin_fam"/>
</dbReference>
<dbReference type="InterPro" id="IPR006884">
    <property type="entry name" value="Fzo/mitofusin_HR2"/>
</dbReference>
<comment type="subcellular location">
    <subcellularLocation>
        <location evidence="1">Mitochondrion outer membrane</location>
        <topology evidence="1">Multi-pass membrane protein</topology>
    </subcellularLocation>
</comment>
<evidence type="ECO:0000256" key="4">
    <source>
        <dbReference type="ARBA" id="ARBA00022787"/>
    </source>
</evidence>
<dbReference type="GO" id="GO:0051646">
    <property type="term" value="P:mitochondrion localization"/>
    <property type="evidence" value="ECO:0007669"/>
    <property type="project" value="TreeGrafter"/>
</dbReference>
<keyword evidence="3" id="KW-0547">Nucleotide-binding</keyword>
<keyword evidence="9" id="KW-0342">GTP-binding</keyword>
<name>A0A914CAD4_9BILA</name>
<organism evidence="13 14">
    <name type="scientific">Acrobeloides nanus</name>
    <dbReference type="NCBI Taxonomy" id="290746"/>
    <lineage>
        <taxon>Eukaryota</taxon>
        <taxon>Metazoa</taxon>
        <taxon>Ecdysozoa</taxon>
        <taxon>Nematoda</taxon>
        <taxon>Chromadorea</taxon>
        <taxon>Rhabditida</taxon>
        <taxon>Tylenchina</taxon>
        <taxon>Cephalobomorpha</taxon>
        <taxon>Cephaloboidea</taxon>
        <taxon>Cephalobidae</taxon>
        <taxon>Acrobeloides</taxon>
    </lineage>
</organism>
<dbReference type="AlphaFoldDB" id="A0A914CAD4"/>
<evidence type="ECO:0000256" key="5">
    <source>
        <dbReference type="ARBA" id="ARBA00022801"/>
    </source>
</evidence>
<dbReference type="PROSITE" id="PS51718">
    <property type="entry name" value="G_DYNAMIN_2"/>
    <property type="match status" value="1"/>
</dbReference>
<dbReference type="Proteomes" id="UP000887540">
    <property type="component" value="Unplaced"/>
</dbReference>
<accession>A0A914CAD4</accession>
<sequence>MSGTITHLNGTPTAGRRTNNEPLQRFTEAKKHMGIIYNDLESYVNDLFTFYKELGDTSKLVPQQQMDEVRRFQESIRTIKEMFGRDKMKVVFFGRTSNGKSTVINAMLHSKILPQGMGHTTSCFLQVEGGSENEKSFIVEGSDRKRPISELEKIGDALSLSGGDDPRLTNSAIHDTLVSIFYPKSSSKLLQNEVVLVDSPGVDLKPEYDTWIDKHCLDADLFVLVCNSESTLTQAEKSFFSRVSKKLSKPNVFILNNRWDASAGDAQAEKVRKQHEKRFQEFLEELNVCKKEEEAKKRIFFISAREVLEKRLRLSQAYQLDGWAIREQNFNEFERNFEQCISRSAIRTKFEAHEHRARDILRDMRENVENVSQLALREKQRLELDFKLKHKEFQDCRNNFIRLEESFFNERRKVREEVHLKVSADFYEEIMRLDAIIDKFNEPFIDESEKIAEYKKMLAYYVDKVVTTDLEAKCSGGLMARIWALENDLYKHVSEIVGSNYASKLEAIWRYKQPFKFTITIDCINHLEDFYEDLVFRFSLGPSAILRRLVAYKTGKPVTALSQNHVKAALTLNSDAQRNEEDAYMSQMVISAASYMANGGVGIAIVGTLVYKTVGWKVLAAGAAAYGGLYLLERWRWNSGAKEMHLKDQFRSHLSQRLRQVSRMHTVQCEDQVMRELEQVYEGLKGTVGGIHREMKENLDGTKKGIGHVDEVIKGLSSIKGKTSFLDSSLDSFNEKFMAPDSPTLR</sequence>
<evidence type="ECO:0000256" key="8">
    <source>
        <dbReference type="ARBA" id="ARBA00023128"/>
    </source>
</evidence>
<evidence type="ECO:0000256" key="9">
    <source>
        <dbReference type="ARBA" id="ARBA00023134"/>
    </source>
</evidence>
<feature type="domain" description="Dynamin-type G" evidence="12">
    <location>
        <begin position="84"/>
        <end position="331"/>
    </location>
</feature>
<evidence type="ECO:0000313" key="14">
    <source>
        <dbReference type="WBParaSite" id="ACRNAN_Path_716.g2703.t1"/>
    </source>
</evidence>
<dbReference type="Gene3D" id="3.40.50.300">
    <property type="entry name" value="P-loop containing nucleotide triphosphate hydrolases"/>
    <property type="match status" value="1"/>
</dbReference>
<keyword evidence="8" id="KW-0496">Mitochondrion</keyword>
<evidence type="ECO:0000259" key="12">
    <source>
        <dbReference type="PROSITE" id="PS51718"/>
    </source>
</evidence>
<dbReference type="SUPFAM" id="SSF52540">
    <property type="entry name" value="P-loop containing nucleoside triphosphate hydrolases"/>
    <property type="match status" value="1"/>
</dbReference>
<dbReference type="PANTHER" id="PTHR10465:SF3">
    <property type="entry name" value="TRANSMEMBRANE GTPASE MARF-RELATED"/>
    <property type="match status" value="1"/>
</dbReference>
<keyword evidence="7" id="KW-0175">Coiled coil</keyword>
<dbReference type="Pfam" id="PF04799">
    <property type="entry name" value="Fzo_mitofusin"/>
    <property type="match status" value="1"/>
</dbReference>
<dbReference type="CDD" id="cd09912">
    <property type="entry name" value="DLP_2"/>
    <property type="match status" value="1"/>
</dbReference>
<feature type="region of interest" description="Disordered" evidence="11">
    <location>
        <begin position="1"/>
        <end position="21"/>
    </location>
</feature>
<evidence type="ECO:0000256" key="1">
    <source>
        <dbReference type="ARBA" id="ARBA00004374"/>
    </source>
</evidence>
<evidence type="ECO:0000256" key="7">
    <source>
        <dbReference type="ARBA" id="ARBA00023054"/>
    </source>
</evidence>
<keyword evidence="13" id="KW-1185">Reference proteome</keyword>
<protein>
    <submittedName>
        <fullName evidence="14">Dynamin-type G domain-containing protein</fullName>
    </submittedName>
</protein>
<dbReference type="InterPro" id="IPR045063">
    <property type="entry name" value="Dynamin_N"/>
</dbReference>
<evidence type="ECO:0000256" key="11">
    <source>
        <dbReference type="SAM" id="MobiDB-lite"/>
    </source>
</evidence>
<dbReference type="GO" id="GO:0008053">
    <property type="term" value="P:mitochondrial fusion"/>
    <property type="evidence" value="ECO:0007669"/>
    <property type="project" value="InterPro"/>
</dbReference>
<keyword evidence="5" id="KW-0378">Hydrolase</keyword>
<keyword evidence="4" id="KW-1000">Mitochondrion outer membrane</keyword>
<dbReference type="GO" id="GO:0005525">
    <property type="term" value="F:GTP binding"/>
    <property type="evidence" value="ECO:0007669"/>
    <property type="project" value="UniProtKB-KW"/>
</dbReference>
<evidence type="ECO:0000256" key="10">
    <source>
        <dbReference type="ARBA" id="ARBA00023136"/>
    </source>
</evidence>
<evidence type="ECO:0000256" key="2">
    <source>
        <dbReference type="ARBA" id="ARBA00022692"/>
    </source>
</evidence>
<dbReference type="InterPro" id="IPR030381">
    <property type="entry name" value="G_DYNAMIN_dom"/>
</dbReference>
<evidence type="ECO:0000313" key="13">
    <source>
        <dbReference type="Proteomes" id="UP000887540"/>
    </source>
</evidence>
<dbReference type="PANTHER" id="PTHR10465">
    <property type="entry name" value="TRANSMEMBRANE GTPASE FZO1"/>
    <property type="match status" value="1"/>
</dbReference>
<evidence type="ECO:0000256" key="3">
    <source>
        <dbReference type="ARBA" id="ARBA00022741"/>
    </source>
</evidence>
<dbReference type="InterPro" id="IPR027417">
    <property type="entry name" value="P-loop_NTPase"/>
</dbReference>
<dbReference type="Pfam" id="PF00350">
    <property type="entry name" value="Dynamin_N"/>
    <property type="match status" value="1"/>
</dbReference>
<dbReference type="GO" id="GO:0003924">
    <property type="term" value="F:GTPase activity"/>
    <property type="evidence" value="ECO:0007669"/>
    <property type="project" value="InterPro"/>
</dbReference>
<dbReference type="GO" id="GO:0005741">
    <property type="term" value="C:mitochondrial outer membrane"/>
    <property type="evidence" value="ECO:0007669"/>
    <property type="project" value="UniProtKB-SubCell"/>
</dbReference>
<dbReference type="WBParaSite" id="ACRNAN_Path_716.g2703.t1">
    <property type="protein sequence ID" value="ACRNAN_Path_716.g2703.t1"/>
    <property type="gene ID" value="ACRNAN_Path_716.g2703"/>
</dbReference>
<evidence type="ECO:0000256" key="6">
    <source>
        <dbReference type="ARBA" id="ARBA00022989"/>
    </source>
</evidence>
<dbReference type="SUPFAM" id="SSF111479">
    <property type="entry name" value="Fzo-like conserved region"/>
    <property type="match status" value="1"/>
</dbReference>
<reference evidence="14" key="1">
    <citation type="submission" date="2022-11" db="UniProtKB">
        <authorList>
            <consortium name="WormBaseParasite"/>
        </authorList>
    </citation>
    <scope>IDENTIFICATION</scope>
</reference>
<keyword evidence="6" id="KW-1133">Transmembrane helix</keyword>